<reference evidence="2 3" key="1">
    <citation type="journal article" date="2013" name="J. Microbiol. Biotechnol.">
        <title>Novosphingobium ginsenosidimutans sp. nov., with the ability to convert ginsenoside.</title>
        <authorList>
            <person name="Kim J.K."/>
            <person name="He D."/>
            <person name="Liu Q.M."/>
            <person name="Park H.Y."/>
            <person name="Jung M.S."/>
            <person name="Yoon M.H."/>
            <person name="Kim S.C."/>
            <person name="Im W.T."/>
        </authorList>
    </citation>
    <scope>NUCLEOTIDE SEQUENCE [LARGE SCALE GENOMIC DNA]</scope>
    <source>
        <strain evidence="2 3">FW-6</strain>
    </source>
</reference>
<protein>
    <submittedName>
        <fullName evidence="2">Uncharacterized protein</fullName>
    </submittedName>
</protein>
<name>A0A5B8S3D3_9SPHN</name>
<evidence type="ECO:0000256" key="1">
    <source>
        <dbReference type="SAM" id="Coils"/>
    </source>
</evidence>
<keyword evidence="3" id="KW-1185">Reference proteome</keyword>
<sequence>MRQIELLKLEVKRYRQISEDAQGRAAMLQSAMDRHMAHCDRDEGAVQRLRAELQEANARRKEQVAIIERREARIEYLLNGHSSVQKSSVAKGAKWDVRRLFKVRMGKRAN</sequence>
<dbReference type="AlphaFoldDB" id="A0A5B8S3D3"/>
<keyword evidence="1" id="KW-0175">Coiled coil</keyword>
<proteinExistence type="predicted"/>
<feature type="coiled-coil region" evidence="1">
    <location>
        <begin position="4"/>
        <end position="70"/>
    </location>
</feature>
<dbReference type="Proteomes" id="UP000321172">
    <property type="component" value="Chromosome"/>
</dbReference>
<dbReference type="KEGG" id="ngf:FRF71_06525"/>
<dbReference type="RefSeq" id="WP_147089801.1">
    <property type="nucleotide sequence ID" value="NZ_BAABJD010000001.1"/>
</dbReference>
<organism evidence="2 3">
    <name type="scientific">Novosphingobium ginsenosidimutans</name>
    <dbReference type="NCBI Taxonomy" id="1176536"/>
    <lineage>
        <taxon>Bacteria</taxon>
        <taxon>Pseudomonadati</taxon>
        <taxon>Pseudomonadota</taxon>
        <taxon>Alphaproteobacteria</taxon>
        <taxon>Sphingomonadales</taxon>
        <taxon>Sphingomonadaceae</taxon>
        <taxon>Novosphingobium</taxon>
    </lineage>
</organism>
<accession>A0A5B8S3D3</accession>
<dbReference type="EMBL" id="CP042345">
    <property type="protein sequence ID" value="QEA15823.1"/>
    <property type="molecule type" value="Genomic_DNA"/>
</dbReference>
<evidence type="ECO:0000313" key="3">
    <source>
        <dbReference type="Proteomes" id="UP000321172"/>
    </source>
</evidence>
<evidence type="ECO:0000313" key="2">
    <source>
        <dbReference type="EMBL" id="QEA15823.1"/>
    </source>
</evidence>
<gene>
    <name evidence="2" type="ORF">FRF71_06525</name>
</gene>